<reference evidence="2 3" key="1">
    <citation type="journal article" date="2012" name="Genome Biol.">
        <title>Genome and low-iron response of an oceanic diatom adapted to chronic iron limitation.</title>
        <authorList>
            <person name="Lommer M."/>
            <person name="Specht M."/>
            <person name="Roy A.S."/>
            <person name="Kraemer L."/>
            <person name="Andreson R."/>
            <person name="Gutowska M.A."/>
            <person name="Wolf J."/>
            <person name="Bergner S.V."/>
            <person name="Schilhabel M.B."/>
            <person name="Klostermeier U.C."/>
            <person name="Beiko R.G."/>
            <person name="Rosenstiel P."/>
            <person name="Hippler M."/>
            <person name="Laroche J."/>
        </authorList>
    </citation>
    <scope>NUCLEOTIDE SEQUENCE [LARGE SCALE GENOMIC DNA]</scope>
    <source>
        <strain evidence="2 3">CCMP1005</strain>
    </source>
</reference>
<evidence type="ECO:0000313" key="2">
    <source>
        <dbReference type="EMBL" id="EJK76483.1"/>
    </source>
</evidence>
<name>K0TCK8_THAOC</name>
<feature type="region of interest" description="Disordered" evidence="1">
    <location>
        <begin position="26"/>
        <end position="61"/>
    </location>
</feature>
<feature type="region of interest" description="Disordered" evidence="1">
    <location>
        <begin position="83"/>
        <end position="102"/>
    </location>
</feature>
<keyword evidence="3" id="KW-1185">Reference proteome</keyword>
<evidence type="ECO:0000256" key="1">
    <source>
        <dbReference type="SAM" id="MobiDB-lite"/>
    </source>
</evidence>
<sequence length="138" mass="14919">MARAMNCGTGGRRTVRVRQWMWANAGRRTADSSPDRRCERRARREAGAGAEASEDDGSCSNSVWDCQNLRGKAIGERGISAVRAKSASATQSKATRGKQGRQLSVEESLVGYGGIVRDVTDNFSSLANPTASLRRREA</sequence>
<evidence type="ECO:0000313" key="3">
    <source>
        <dbReference type="Proteomes" id="UP000266841"/>
    </source>
</evidence>
<feature type="compositionally biased region" description="Low complexity" evidence="1">
    <location>
        <begin position="84"/>
        <end position="94"/>
    </location>
</feature>
<dbReference type="Proteomes" id="UP000266841">
    <property type="component" value="Unassembled WGS sequence"/>
</dbReference>
<feature type="compositionally biased region" description="Basic and acidic residues" evidence="1">
    <location>
        <begin position="28"/>
        <end position="46"/>
    </location>
</feature>
<proteinExistence type="predicted"/>
<gene>
    <name evidence="2" type="ORF">THAOC_01750</name>
</gene>
<organism evidence="2 3">
    <name type="scientific">Thalassiosira oceanica</name>
    <name type="common">Marine diatom</name>
    <dbReference type="NCBI Taxonomy" id="159749"/>
    <lineage>
        <taxon>Eukaryota</taxon>
        <taxon>Sar</taxon>
        <taxon>Stramenopiles</taxon>
        <taxon>Ochrophyta</taxon>
        <taxon>Bacillariophyta</taxon>
        <taxon>Coscinodiscophyceae</taxon>
        <taxon>Thalassiosirophycidae</taxon>
        <taxon>Thalassiosirales</taxon>
        <taxon>Thalassiosiraceae</taxon>
        <taxon>Thalassiosira</taxon>
    </lineage>
</organism>
<comment type="caution">
    <text evidence="2">The sequence shown here is derived from an EMBL/GenBank/DDBJ whole genome shotgun (WGS) entry which is preliminary data.</text>
</comment>
<accession>K0TCK8</accession>
<protein>
    <submittedName>
        <fullName evidence="2">Uncharacterized protein</fullName>
    </submittedName>
</protein>
<dbReference type="AlphaFoldDB" id="K0TCK8"/>
<dbReference type="EMBL" id="AGNL01002094">
    <property type="protein sequence ID" value="EJK76483.1"/>
    <property type="molecule type" value="Genomic_DNA"/>
</dbReference>